<name>A0A1W2EFW4_KIBAR</name>
<dbReference type="PANTHER" id="PTHR34820">
    <property type="entry name" value="INNER MEMBRANE PROTEIN YEBZ"/>
    <property type="match status" value="1"/>
</dbReference>
<evidence type="ECO:0000256" key="5">
    <source>
        <dbReference type="SAM" id="MobiDB-lite"/>
    </source>
</evidence>
<dbReference type="EMBL" id="FWXV01000003">
    <property type="protein sequence ID" value="SMD08332.1"/>
    <property type="molecule type" value="Genomic_DNA"/>
</dbReference>
<evidence type="ECO:0000259" key="8">
    <source>
        <dbReference type="Pfam" id="PF04234"/>
    </source>
</evidence>
<evidence type="ECO:0000313" key="9">
    <source>
        <dbReference type="EMBL" id="SMD08332.1"/>
    </source>
</evidence>
<organism evidence="9 10">
    <name type="scientific">Kibdelosporangium aridum</name>
    <dbReference type="NCBI Taxonomy" id="2030"/>
    <lineage>
        <taxon>Bacteria</taxon>
        <taxon>Bacillati</taxon>
        <taxon>Actinomycetota</taxon>
        <taxon>Actinomycetes</taxon>
        <taxon>Pseudonocardiales</taxon>
        <taxon>Pseudonocardiaceae</taxon>
        <taxon>Kibdelosporangium</taxon>
    </lineage>
</organism>
<sequence length="202" mass="20149">MFRRMSAALLLSATALLVTAAPALAHTSLKSSNPAKNASVATPPTQIQLTFSEPVQVEPGAISVAGPTGAQWTVGQVTVANEVVTAPVTPVGPAGQYTINYRVISADGDPVSGKVPFTLTAAVAAPTTTTPTTTTAPPTTTSTAQQGQNGSAVTTATPAPAAQENEDSGGLPVWVWIVGAIVVVGAGVFAGLRFGKGGTEKS</sequence>
<dbReference type="GO" id="GO:0030313">
    <property type="term" value="C:cell envelope"/>
    <property type="evidence" value="ECO:0007669"/>
    <property type="project" value="UniProtKB-SubCell"/>
</dbReference>
<dbReference type="InterPro" id="IPR014755">
    <property type="entry name" value="Cu-Rt/internalin_Ig-like"/>
</dbReference>
<keyword evidence="6" id="KW-1133">Transmembrane helix</keyword>
<feature type="transmembrane region" description="Helical" evidence="6">
    <location>
        <begin position="173"/>
        <end position="192"/>
    </location>
</feature>
<evidence type="ECO:0000256" key="6">
    <source>
        <dbReference type="SAM" id="Phobius"/>
    </source>
</evidence>
<keyword evidence="4" id="KW-0186">Copper</keyword>
<feature type="signal peptide" evidence="7">
    <location>
        <begin position="1"/>
        <end position="25"/>
    </location>
</feature>
<dbReference type="GO" id="GO:0046688">
    <property type="term" value="P:response to copper ion"/>
    <property type="evidence" value="ECO:0007669"/>
    <property type="project" value="InterPro"/>
</dbReference>
<proteinExistence type="predicted"/>
<evidence type="ECO:0000313" key="10">
    <source>
        <dbReference type="Proteomes" id="UP000192674"/>
    </source>
</evidence>
<evidence type="ECO:0000256" key="2">
    <source>
        <dbReference type="ARBA" id="ARBA00022723"/>
    </source>
</evidence>
<dbReference type="AlphaFoldDB" id="A0A1W2EFW4"/>
<evidence type="ECO:0000256" key="3">
    <source>
        <dbReference type="ARBA" id="ARBA00022729"/>
    </source>
</evidence>
<evidence type="ECO:0000256" key="1">
    <source>
        <dbReference type="ARBA" id="ARBA00004196"/>
    </source>
</evidence>
<keyword evidence="6" id="KW-0472">Membrane</keyword>
<dbReference type="Pfam" id="PF04234">
    <property type="entry name" value="CopC"/>
    <property type="match status" value="1"/>
</dbReference>
<gene>
    <name evidence="9" type="ORF">SAMN05661093_04303</name>
</gene>
<dbReference type="PANTHER" id="PTHR34820:SF4">
    <property type="entry name" value="INNER MEMBRANE PROTEIN YEBZ"/>
    <property type="match status" value="1"/>
</dbReference>
<dbReference type="InterPro" id="IPR014756">
    <property type="entry name" value="Ig_E-set"/>
</dbReference>
<keyword evidence="2" id="KW-0479">Metal-binding</keyword>
<dbReference type="GO" id="GO:0005886">
    <property type="term" value="C:plasma membrane"/>
    <property type="evidence" value="ECO:0007669"/>
    <property type="project" value="TreeGrafter"/>
</dbReference>
<dbReference type="InterPro" id="IPR032694">
    <property type="entry name" value="CopC/D"/>
</dbReference>
<dbReference type="InterPro" id="IPR007348">
    <property type="entry name" value="CopC_dom"/>
</dbReference>
<evidence type="ECO:0000256" key="4">
    <source>
        <dbReference type="ARBA" id="ARBA00023008"/>
    </source>
</evidence>
<feature type="domain" description="CopC" evidence="8">
    <location>
        <begin position="26"/>
        <end position="119"/>
    </location>
</feature>
<dbReference type="Gene3D" id="2.60.40.1220">
    <property type="match status" value="1"/>
</dbReference>
<evidence type="ECO:0000256" key="7">
    <source>
        <dbReference type="SAM" id="SignalP"/>
    </source>
</evidence>
<dbReference type="GO" id="GO:0006825">
    <property type="term" value="P:copper ion transport"/>
    <property type="evidence" value="ECO:0007669"/>
    <property type="project" value="InterPro"/>
</dbReference>
<feature type="compositionally biased region" description="Low complexity" evidence="5">
    <location>
        <begin position="152"/>
        <end position="162"/>
    </location>
</feature>
<protein>
    <recommendedName>
        <fullName evidence="8">CopC domain-containing protein</fullName>
    </recommendedName>
</protein>
<comment type="subcellular location">
    <subcellularLocation>
        <location evidence="1">Cell envelope</location>
    </subcellularLocation>
</comment>
<dbReference type="GO" id="GO:0005507">
    <property type="term" value="F:copper ion binding"/>
    <property type="evidence" value="ECO:0007669"/>
    <property type="project" value="InterPro"/>
</dbReference>
<keyword evidence="3 7" id="KW-0732">Signal</keyword>
<keyword evidence="6" id="KW-0812">Transmembrane</keyword>
<dbReference type="Proteomes" id="UP000192674">
    <property type="component" value="Unassembled WGS sequence"/>
</dbReference>
<accession>A0A1W2EFW4</accession>
<dbReference type="GO" id="GO:0042597">
    <property type="term" value="C:periplasmic space"/>
    <property type="evidence" value="ECO:0007669"/>
    <property type="project" value="InterPro"/>
</dbReference>
<feature type="chain" id="PRO_5012800192" description="CopC domain-containing protein" evidence="7">
    <location>
        <begin position="26"/>
        <end position="202"/>
    </location>
</feature>
<feature type="region of interest" description="Disordered" evidence="5">
    <location>
        <begin position="128"/>
        <end position="167"/>
    </location>
</feature>
<feature type="compositionally biased region" description="Low complexity" evidence="5">
    <location>
        <begin position="128"/>
        <end position="144"/>
    </location>
</feature>
<dbReference type="SUPFAM" id="SSF81296">
    <property type="entry name" value="E set domains"/>
    <property type="match status" value="1"/>
</dbReference>
<reference evidence="9 10" key="1">
    <citation type="submission" date="2017-04" db="EMBL/GenBank/DDBJ databases">
        <authorList>
            <person name="Afonso C.L."/>
            <person name="Miller P.J."/>
            <person name="Scott M.A."/>
            <person name="Spackman E."/>
            <person name="Goraichik I."/>
            <person name="Dimitrov K.M."/>
            <person name="Suarez D.L."/>
            <person name="Swayne D.E."/>
        </authorList>
    </citation>
    <scope>NUCLEOTIDE SEQUENCE [LARGE SCALE GENOMIC DNA]</scope>
    <source>
        <strain evidence="9 10">DSM 43828</strain>
    </source>
</reference>
<keyword evidence="10" id="KW-1185">Reference proteome</keyword>